<sequence length="61" mass="7092">MKNLDCLISTEISVLSLPEPIFDYFRHDVCVCVCVRMFVSSITQKRLVVEYCNFGFRIVLT</sequence>
<evidence type="ECO:0000313" key="1">
    <source>
        <dbReference type="EMBL" id="KAK9505717.1"/>
    </source>
</evidence>
<name>A0AAW1D577_9HEMI</name>
<organism evidence="1 2">
    <name type="scientific">Rhynocoris fuscipes</name>
    <dbReference type="NCBI Taxonomy" id="488301"/>
    <lineage>
        <taxon>Eukaryota</taxon>
        <taxon>Metazoa</taxon>
        <taxon>Ecdysozoa</taxon>
        <taxon>Arthropoda</taxon>
        <taxon>Hexapoda</taxon>
        <taxon>Insecta</taxon>
        <taxon>Pterygota</taxon>
        <taxon>Neoptera</taxon>
        <taxon>Paraneoptera</taxon>
        <taxon>Hemiptera</taxon>
        <taxon>Heteroptera</taxon>
        <taxon>Panheteroptera</taxon>
        <taxon>Cimicomorpha</taxon>
        <taxon>Reduviidae</taxon>
        <taxon>Harpactorinae</taxon>
        <taxon>Harpactorini</taxon>
        <taxon>Rhynocoris</taxon>
    </lineage>
</organism>
<gene>
    <name evidence="1" type="ORF">O3M35_009707</name>
</gene>
<comment type="caution">
    <text evidence="1">The sequence shown here is derived from an EMBL/GenBank/DDBJ whole genome shotgun (WGS) entry which is preliminary data.</text>
</comment>
<dbReference type="EMBL" id="JAPXFL010000006">
    <property type="protein sequence ID" value="KAK9505717.1"/>
    <property type="molecule type" value="Genomic_DNA"/>
</dbReference>
<protein>
    <submittedName>
        <fullName evidence="1">Uncharacterized protein</fullName>
    </submittedName>
</protein>
<proteinExistence type="predicted"/>
<accession>A0AAW1D577</accession>
<reference evidence="1 2" key="1">
    <citation type="submission" date="2022-12" db="EMBL/GenBank/DDBJ databases">
        <title>Chromosome-level genome assembly of true bugs.</title>
        <authorList>
            <person name="Ma L."/>
            <person name="Li H."/>
        </authorList>
    </citation>
    <scope>NUCLEOTIDE SEQUENCE [LARGE SCALE GENOMIC DNA]</scope>
    <source>
        <strain evidence="1">Lab_2022b</strain>
    </source>
</reference>
<dbReference type="Proteomes" id="UP001461498">
    <property type="component" value="Unassembled WGS sequence"/>
</dbReference>
<dbReference type="AlphaFoldDB" id="A0AAW1D577"/>
<keyword evidence="2" id="KW-1185">Reference proteome</keyword>
<evidence type="ECO:0000313" key="2">
    <source>
        <dbReference type="Proteomes" id="UP001461498"/>
    </source>
</evidence>